<evidence type="ECO:0000256" key="4">
    <source>
        <dbReference type="ARBA" id="ARBA00023136"/>
    </source>
</evidence>
<evidence type="ECO:0000256" key="1">
    <source>
        <dbReference type="ARBA" id="ARBA00004141"/>
    </source>
</evidence>
<feature type="transmembrane region" description="Helical" evidence="5">
    <location>
        <begin position="112"/>
        <end position="131"/>
    </location>
</feature>
<reference evidence="7 8" key="1">
    <citation type="submission" date="2013-04" db="EMBL/GenBank/DDBJ databases">
        <title>The Genome Sequence of Parabacteroides gordonii DSM 23371.</title>
        <authorList>
            <consortium name="The Broad Institute Genomics Platform"/>
            <person name="Earl A."/>
            <person name="Ward D."/>
            <person name="Feldgarden M."/>
            <person name="Gevers D."/>
            <person name="Martens E."/>
            <person name="Sakamoto M."/>
            <person name="Benno Y."/>
            <person name="Suzuki N."/>
            <person name="Matsunaga N."/>
            <person name="Koshihara K."/>
            <person name="Seki M."/>
            <person name="Komiya H."/>
            <person name="Walker B."/>
            <person name="Young S."/>
            <person name="Zeng Q."/>
            <person name="Gargeya S."/>
            <person name="Fitzgerald M."/>
            <person name="Haas B."/>
            <person name="Abouelleil A."/>
            <person name="Allen A.W."/>
            <person name="Alvarado L."/>
            <person name="Arachchi H.M."/>
            <person name="Berlin A.M."/>
            <person name="Chapman S.B."/>
            <person name="Gainer-Dewar J."/>
            <person name="Goldberg J."/>
            <person name="Griggs A."/>
            <person name="Gujja S."/>
            <person name="Hansen M."/>
            <person name="Howarth C."/>
            <person name="Imamovic A."/>
            <person name="Ireland A."/>
            <person name="Larimer J."/>
            <person name="McCowan C."/>
            <person name="Murphy C."/>
            <person name="Pearson M."/>
            <person name="Poon T.W."/>
            <person name="Priest M."/>
            <person name="Roberts A."/>
            <person name="Saif S."/>
            <person name="Shea T."/>
            <person name="Sisk P."/>
            <person name="Sykes S."/>
            <person name="Wortman J."/>
            <person name="Nusbaum C."/>
            <person name="Birren B."/>
        </authorList>
    </citation>
    <scope>NUCLEOTIDE SEQUENCE [LARGE SCALE GENOMIC DNA]</scope>
    <source>
        <strain evidence="7 8">MS-1</strain>
    </source>
</reference>
<organism evidence="7 8">
    <name type="scientific">Parabacteroides gordonii MS-1 = DSM 23371</name>
    <dbReference type="NCBI Taxonomy" id="1203610"/>
    <lineage>
        <taxon>Bacteria</taxon>
        <taxon>Pseudomonadati</taxon>
        <taxon>Bacteroidota</taxon>
        <taxon>Bacteroidia</taxon>
        <taxon>Bacteroidales</taxon>
        <taxon>Tannerellaceae</taxon>
        <taxon>Parabacteroides</taxon>
    </lineage>
</organism>
<dbReference type="AlphaFoldDB" id="A0A0F5IUM7"/>
<evidence type="ECO:0000313" key="8">
    <source>
        <dbReference type="Proteomes" id="UP000033035"/>
    </source>
</evidence>
<evidence type="ECO:0000313" key="7">
    <source>
        <dbReference type="EMBL" id="KKB49208.1"/>
    </source>
</evidence>
<feature type="transmembrane region" description="Helical" evidence="5">
    <location>
        <begin position="57"/>
        <end position="74"/>
    </location>
</feature>
<evidence type="ECO:0000259" key="6">
    <source>
        <dbReference type="Pfam" id="PF04932"/>
    </source>
</evidence>
<dbReference type="PATRIC" id="fig|1203610.3.peg.4349"/>
<feature type="domain" description="O-antigen ligase-related" evidence="6">
    <location>
        <begin position="184"/>
        <end position="328"/>
    </location>
</feature>
<dbReference type="Pfam" id="PF04932">
    <property type="entry name" value="Wzy_C"/>
    <property type="match status" value="1"/>
</dbReference>
<dbReference type="HOGENOM" id="CLU_705669_0_0_10"/>
<comment type="caution">
    <text evidence="7">The sequence shown here is derived from an EMBL/GenBank/DDBJ whole genome shotgun (WGS) entry which is preliminary data.</text>
</comment>
<feature type="transmembrane region" description="Helical" evidence="5">
    <location>
        <begin position="311"/>
        <end position="332"/>
    </location>
</feature>
<dbReference type="RefSeq" id="WP_028729224.1">
    <property type="nucleotide sequence ID" value="NZ_KE386763.1"/>
</dbReference>
<feature type="transmembrane region" description="Helical" evidence="5">
    <location>
        <begin position="370"/>
        <end position="390"/>
    </location>
</feature>
<feature type="transmembrane region" description="Helical" evidence="5">
    <location>
        <begin position="12"/>
        <end position="29"/>
    </location>
</feature>
<dbReference type="InterPro" id="IPR007016">
    <property type="entry name" value="O-antigen_ligase-rel_domated"/>
</dbReference>
<keyword evidence="2 5" id="KW-0812">Transmembrane</keyword>
<feature type="transmembrane region" description="Helical" evidence="5">
    <location>
        <begin position="151"/>
        <end position="170"/>
    </location>
</feature>
<gene>
    <name evidence="7" type="ORF">HMPREF1536_04272</name>
</gene>
<sequence>MTRVSIDFCARMALPYILFLSLTRVIPYLPSIPDVIYYSSFLGVIIWFVLRSGATILYTFLPFLSVIFLSVWVNDIPAYYKIWYRVFAYLAIILTVGPFVINPVILAWRRLLFVYTLLSIRWVVIISFGAWCIGWEKVNGISGFEGITNHSMLMGPLGGISLIYSLYRFYVSDKATSRYKEIGIALISFAIMLLAGSRSAIVSSILGIIFLLSRIYRHRVISLLQIFFSILVLLAVTSSIWWPLTKRFRDKMESSVKSGSITSTRDNSWDDRLIEFKAFPVFGVGFATINTEYAKSSIVNTKTGLIEPGSAWLFFLSSMGLVGFLSFFIPYIRFIYISYKKEVIGMNGYLLGALLFMFFFHLFFEAHLTAGGAYFCFFPWLLLSECNRVLNINNNK</sequence>
<comment type="subcellular location">
    <subcellularLocation>
        <location evidence="1">Membrane</location>
        <topology evidence="1">Multi-pass membrane protein</topology>
    </subcellularLocation>
</comment>
<keyword evidence="8" id="KW-1185">Reference proteome</keyword>
<dbReference type="Proteomes" id="UP000033035">
    <property type="component" value="Unassembled WGS sequence"/>
</dbReference>
<evidence type="ECO:0000256" key="5">
    <source>
        <dbReference type="SAM" id="Phobius"/>
    </source>
</evidence>
<dbReference type="EMBL" id="AQHW01000025">
    <property type="protein sequence ID" value="KKB49208.1"/>
    <property type="molecule type" value="Genomic_DNA"/>
</dbReference>
<name>A0A0F5IUM7_9BACT</name>
<feature type="transmembrane region" description="Helical" evidence="5">
    <location>
        <begin position="344"/>
        <end position="364"/>
    </location>
</feature>
<feature type="transmembrane region" description="Helical" evidence="5">
    <location>
        <begin position="182"/>
        <end position="211"/>
    </location>
</feature>
<keyword evidence="4 5" id="KW-0472">Membrane</keyword>
<evidence type="ECO:0000256" key="3">
    <source>
        <dbReference type="ARBA" id="ARBA00022989"/>
    </source>
</evidence>
<feature type="transmembrane region" description="Helical" evidence="5">
    <location>
        <begin position="223"/>
        <end position="244"/>
    </location>
</feature>
<feature type="transmembrane region" description="Helical" evidence="5">
    <location>
        <begin position="86"/>
        <end position="105"/>
    </location>
</feature>
<protein>
    <recommendedName>
        <fullName evidence="6">O-antigen ligase-related domain-containing protein</fullName>
    </recommendedName>
</protein>
<accession>A0A0F5IUM7</accession>
<keyword evidence="3 5" id="KW-1133">Transmembrane helix</keyword>
<proteinExistence type="predicted"/>
<evidence type="ECO:0000256" key="2">
    <source>
        <dbReference type="ARBA" id="ARBA00022692"/>
    </source>
</evidence>
<dbReference type="STRING" id="1203610.HMPREF1536_04272"/>
<dbReference type="GO" id="GO:0016020">
    <property type="term" value="C:membrane"/>
    <property type="evidence" value="ECO:0007669"/>
    <property type="project" value="UniProtKB-SubCell"/>
</dbReference>